<sequence length="148" mass="16497">MTYTLQAAARHHIESRFRAAVDRDVSGVAAEECQRRGLITPEGTPAERLCLGSHPALADLLFRRLSYDWSRVVYVYDGTRREQALYLKAKLDLTVALAGSGDELTPEVEQRLQTALGALERLWQVWAGYQATTTDDLSLAVDEFGDVI</sequence>
<gene>
    <name evidence="1" type="ORF">DKM44_11575</name>
</gene>
<dbReference type="OrthoDB" id="67393at2"/>
<organism evidence="1 2">
    <name type="scientific">Deinococcus irradiatisoli</name>
    <dbReference type="NCBI Taxonomy" id="2202254"/>
    <lineage>
        <taxon>Bacteria</taxon>
        <taxon>Thermotogati</taxon>
        <taxon>Deinococcota</taxon>
        <taxon>Deinococci</taxon>
        <taxon>Deinococcales</taxon>
        <taxon>Deinococcaceae</taxon>
        <taxon>Deinococcus</taxon>
    </lineage>
</organism>
<evidence type="ECO:0000313" key="1">
    <source>
        <dbReference type="EMBL" id="AWN23785.1"/>
    </source>
</evidence>
<protein>
    <submittedName>
        <fullName evidence="1">Uncharacterized protein</fullName>
    </submittedName>
</protein>
<proteinExistence type="predicted"/>
<evidence type="ECO:0000313" key="2">
    <source>
        <dbReference type="Proteomes" id="UP000245368"/>
    </source>
</evidence>
<dbReference type="RefSeq" id="WP_109827513.1">
    <property type="nucleotide sequence ID" value="NZ_CP029494.1"/>
</dbReference>
<accession>A0A2Z3JFN4</accession>
<dbReference type="AlphaFoldDB" id="A0A2Z3JFN4"/>
<reference evidence="1 2" key="1">
    <citation type="submission" date="2018-05" db="EMBL/GenBank/DDBJ databases">
        <title>Complete Genome Sequence of Deinococcus sp. strain 17bor-2.</title>
        <authorList>
            <person name="Srinivasan S."/>
        </authorList>
    </citation>
    <scope>NUCLEOTIDE SEQUENCE [LARGE SCALE GENOMIC DNA]</scope>
    <source>
        <strain evidence="1 2">17bor-2</strain>
    </source>
</reference>
<name>A0A2Z3JFN4_9DEIO</name>
<dbReference type="KEGG" id="dez:DKM44_11575"/>
<dbReference type="EMBL" id="CP029494">
    <property type="protein sequence ID" value="AWN23785.1"/>
    <property type="molecule type" value="Genomic_DNA"/>
</dbReference>
<keyword evidence="2" id="KW-1185">Reference proteome</keyword>
<dbReference type="Proteomes" id="UP000245368">
    <property type="component" value="Chromosome"/>
</dbReference>